<sequence>MKHKTKRSFKAAKKAFHSAQPLPSRKEQRRLREQKNKNENIDKDGVRKPKGVLKHLVDDEEEIEQQKKSEEIESVKWYNTIPTFEGANDAASPTVAQVEELYKKAVQEYENRAYAESTNMSFEEEMLTKGTASDKVAALSLLIAKDPLLKLHLLDQLLSLCKSHSNRVSELAAQTAQDLFMNNLLPKDRTLVAFRENKLMGLAKNLKKSTVDQETLLQVLITKYFEDQLKKKYKEFILIIQDKCENTIEAVRIRGVRTVRDLIKGSHEERSYLLKLLIDKFTDTTKLSDGTTVQAKESKVPTRVMHYLSTLVSLGASGTNNPHYVRDLDRKYVIREATNYLYKTDATVSDKIYCATFLNKIVLTEGVDQELAQIMIEAYMSVCEIQFKNKDIDANLVAAVLAGIYRAYRIAKLPSGAYKEHIDMLFKIGKHSEFNKSLEGLRVLNAIAKESSDMKLIAKYYNLLYKKLLDKGIRNSHKRQSFLILVVRSVVDDPDIDRVMSFVKRLAQTCFYSTPGYTCAVLLVLRDILLAKPAVMSLINQPERLLLLKDEDEEVFDDVKQTFDNQSEIKQDAKPQVKQISDKLKLEGNEIKLVGVKTKNQKSQSASTTQETPEQPSATSTQDEQQTEKENKYAYNPRHIIPEQSGANNSCLWEVNALLDYFHPSAQAFSTNILSAHLDRNYTGNPLDEFSVTHFLDKFMYKPIKQKQVVNKHAPKTNITLANRDPPSRIMTMNSQELIKTPINMVRDDEKFFFKFMKEKERSARAIQDYNNQTLEKLAPNANLAVKIKTDRKLTDKDLAALRVDDDDDDEDDDDDDDASSTYSYTDLRNAAADTVDDTKVDELLMKYASSDDEEEDRAYARGERKKKDFAYDVVDGDIEDSSRPSKDEMSVLLEEGEDELKRADEQEDLDEDEEPEKKTQKKSLRNPDRVKSKKRKNPPAGNDSKRKVMRKK</sequence>
<feature type="region of interest" description="Disordered" evidence="2">
    <location>
        <begin position="597"/>
        <end position="630"/>
    </location>
</feature>
<name>A0AAW2Z9C8_9EUKA</name>
<comment type="caution">
    <text evidence="4">The sequence shown here is derived from an EMBL/GenBank/DDBJ whole genome shotgun (WGS) entry which is preliminary data.</text>
</comment>
<dbReference type="InterPro" id="IPR016024">
    <property type="entry name" value="ARM-type_fold"/>
</dbReference>
<dbReference type="SUPFAM" id="SSF48371">
    <property type="entry name" value="ARM repeat"/>
    <property type="match status" value="1"/>
</dbReference>
<dbReference type="EMBL" id="JAOPGA020001174">
    <property type="protein sequence ID" value="KAL0485848.1"/>
    <property type="molecule type" value="Genomic_DNA"/>
</dbReference>
<evidence type="ECO:0000256" key="2">
    <source>
        <dbReference type="SAM" id="MobiDB-lite"/>
    </source>
</evidence>
<feature type="region of interest" description="Disordered" evidence="2">
    <location>
        <begin position="847"/>
        <end position="953"/>
    </location>
</feature>
<feature type="domain" description="CCAAT-binding factor" evidence="3">
    <location>
        <begin position="440"/>
        <end position="669"/>
    </location>
</feature>
<evidence type="ECO:0000259" key="3">
    <source>
        <dbReference type="Pfam" id="PF03914"/>
    </source>
</evidence>
<feature type="compositionally biased region" description="Acidic residues" evidence="2">
    <location>
        <begin position="906"/>
        <end position="915"/>
    </location>
</feature>
<feature type="compositionally biased region" description="Polar residues" evidence="2">
    <location>
        <begin position="601"/>
        <end position="624"/>
    </location>
</feature>
<dbReference type="InterPro" id="IPR040155">
    <property type="entry name" value="CEBPZ/Mak21-like"/>
</dbReference>
<feature type="compositionally biased region" description="Acidic residues" evidence="2">
    <location>
        <begin position="805"/>
        <end position="819"/>
    </location>
</feature>
<feature type="compositionally biased region" description="Basic residues" evidence="2">
    <location>
        <begin position="1"/>
        <end position="16"/>
    </location>
</feature>
<organism evidence="4 5">
    <name type="scientific">Acrasis kona</name>
    <dbReference type="NCBI Taxonomy" id="1008807"/>
    <lineage>
        <taxon>Eukaryota</taxon>
        <taxon>Discoba</taxon>
        <taxon>Heterolobosea</taxon>
        <taxon>Tetramitia</taxon>
        <taxon>Eutetramitia</taxon>
        <taxon>Acrasidae</taxon>
        <taxon>Acrasis</taxon>
    </lineage>
</organism>
<feature type="compositionally biased region" description="Basic and acidic residues" evidence="2">
    <location>
        <begin position="881"/>
        <end position="890"/>
    </location>
</feature>
<reference evidence="4 5" key="1">
    <citation type="submission" date="2024-03" db="EMBL/GenBank/DDBJ databases">
        <title>The Acrasis kona genome and developmental transcriptomes reveal deep origins of eukaryotic multicellular pathways.</title>
        <authorList>
            <person name="Sheikh S."/>
            <person name="Fu C.-J."/>
            <person name="Brown M.W."/>
            <person name="Baldauf S.L."/>
        </authorList>
    </citation>
    <scope>NUCLEOTIDE SEQUENCE [LARGE SCALE GENOMIC DNA]</scope>
    <source>
        <strain evidence="4 5">ATCC MYA-3509</strain>
    </source>
</reference>
<feature type="compositionally biased region" description="Basic and acidic residues" evidence="2">
    <location>
        <begin position="24"/>
        <end position="47"/>
    </location>
</feature>
<dbReference type="Proteomes" id="UP001431209">
    <property type="component" value="Unassembled WGS sequence"/>
</dbReference>
<keyword evidence="5" id="KW-1185">Reference proteome</keyword>
<proteinExistence type="inferred from homology"/>
<feature type="compositionally biased region" description="Basic and acidic residues" evidence="2">
    <location>
        <begin position="858"/>
        <end position="871"/>
    </location>
</feature>
<accession>A0AAW2Z9C8</accession>
<dbReference type="AlphaFoldDB" id="A0AAW2Z9C8"/>
<dbReference type="PANTHER" id="PTHR12048:SF0">
    <property type="entry name" value="CCAAT_ENHANCER-BINDING PROTEIN ZETA"/>
    <property type="match status" value="1"/>
</dbReference>
<feature type="region of interest" description="Disordered" evidence="2">
    <location>
        <begin position="805"/>
        <end position="825"/>
    </location>
</feature>
<protein>
    <submittedName>
        <fullName evidence="4">CCAAT/enhancer-binding protein</fullName>
    </submittedName>
</protein>
<evidence type="ECO:0000313" key="5">
    <source>
        <dbReference type="Proteomes" id="UP001431209"/>
    </source>
</evidence>
<dbReference type="GO" id="GO:0005634">
    <property type="term" value="C:nucleus"/>
    <property type="evidence" value="ECO:0007669"/>
    <property type="project" value="TreeGrafter"/>
</dbReference>
<evidence type="ECO:0000313" key="4">
    <source>
        <dbReference type="EMBL" id="KAL0485848.1"/>
    </source>
</evidence>
<dbReference type="PANTHER" id="PTHR12048">
    <property type="entry name" value="CCAAT-BINDING FACTOR-RELATED"/>
    <property type="match status" value="1"/>
</dbReference>
<comment type="similarity">
    <text evidence="1">Belongs to the CBF/MAK21 family.</text>
</comment>
<evidence type="ECO:0000256" key="1">
    <source>
        <dbReference type="ARBA" id="ARBA00007797"/>
    </source>
</evidence>
<dbReference type="InterPro" id="IPR005612">
    <property type="entry name" value="CCAAT-binding_factor"/>
</dbReference>
<gene>
    <name evidence="4" type="ORF">AKO1_002132</name>
</gene>
<feature type="region of interest" description="Disordered" evidence="2">
    <location>
        <begin position="1"/>
        <end position="49"/>
    </location>
</feature>
<dbReference type="Pfam" id="PF03914">
    <property type="entry name" value="CBF"/>
    <property type="match status" value="1"/>
</dbReference>